<name>A0A7K1SCU7_9BACT</name>
<reference evidence="1 2" key="1">
    <citation type="submission" date="2019-12" db="EMBL/GenBank/DDBJ databases">
        <title>Spirosoma sp. HMF4905 genome sequencing and assembly.</title>
        <authorList>
            <person name="Kang H."/>
            <person name="Cha I."/>
            <person name="Kim H."/>
            <person name="Joh K."/>
        </authorList>
    </citation>
    <scope>NUCLEOTIDE SEQUENCE [LARGE SCALE GENOMIC DNA]</scope>
    <source>
        <strain evidence="1 2">HMF4905</strain>
    </source>
</reference>
<organism evidence="1 2">
    <name type="scientific">Spirosoma arboris</name>
    <dbReference type="NCBI Taxonomy" id="2682092"/>
    <lineage>
        <taxon>Bacteria</taxon>
        <taxon>Pseudomonadati</taxon>
        <taxon>Bacteroidota</taxon>
        <taxon>Cytophagia</taxon>
        <taxon>Cytophagales</taxon>
        <taxon>Cytophagaceae</taxon>
        <taxon>Spirosoma</taxon>
    </lineage>
</organism>
<gene>
    <name evidence="1" type="ORF">GO755_16440</name>
</gene>
<evidence type="ECO:0000313" key="1">
    <source>
        <dbReference type="EMBL" id="MVM31637.1"/>
    </source>
</evidence>
<dbReference type="AlphaFoldDB" id="A0A7K1SCU7"/>
<comment type="caution">
    <text evidence="1">The sequence shown here is derived from an EMBL/GenBank/DDBJ whole genome shotgun (WGS) entry which is preliminary data.</text>
</comment>
<dbReference type="RefSeq" id="WP_157586253.1">
    <property type="nucleotide sequence ID" value="NZ_WPIN01000005.1"/>
</dbReference>
<keyword evidence="2" id="KW-1185">Reference proteome</keyword>
<accession>A0A7K1SCU7</accession>
<protein>
    <submittedName>
        <fullName evidence="1">Uncharacterized protein</fullName>
    </submittedName>
</protein>
<evidence type="ECO:0000313" key="2">
    <source>
        <dbReference type="Proteomes" id="UP000436006"/>
    </source>
</evidence>
<dbReference type="Proteomes" id="UP000436006">
    <property type="component" value="Unassembled WGS sequence"/>
</dbReference>
<proteinExistence type="predicted"/>
<dbReference type="EMBL" id="WPIN01000005">
    <property type="protein sequence ID" value="MVM31637.1"/>
    <property type="molecule type" value="Genomic_DNA"/>
</dbReference>
<sequence>MKWQTSTDGGTTFTDIASTATGLSFSNAANNQQYRAVVNNGLGCGNANSAPATITTSAAACTVNCTVLPGTLAK</sequence>